<keyword evidence="1" id="KW-0004">4Fe-4S</keyword>
<dbReference type="EMBL" id="FXBB01000003">
    <property type="protein sequence ID" value="SMG15889.1"/>
    <property type="molecule type" value="Genomic_DNA"/>
</dbReference>
<feature type="domain" description="4Fe-4S ferredoxin-type" evidence="5">
    <location>
        <begin position="40"/>
        <end position="69"/>
    </location>
</feature>
<evidence type="ECO:0000256" key="2">
    <source>
        <dbReference type="ARBA" id="ARBA00022723"/>
    </source>
</evidence>
<sequence length="582" mass="63835">MTSANRDPSSFAIYTVENDCQDCYKCVRGCPVKAIKVENGHAQEIADSCIICGRCVEICPVGAKRVRDDVTPVKELLRSGRPVYVSLAPSWVGEFAGVSPSQIVQAIKALGFREVGETALGAQEVSASLARFLRHAGPGLYLSTACPSTVEYVIRYLPHLSNCLTPVASPLLAHCRILRKHMDPEGAMVFFGPCIAKKEEADTHKELLDGALTFQDLKNWFEEEGVDPRSFKDNSPRFFPLDAEEGNHYPIEGGMIETIKASGDFSHVRFLTVSGIYSIKKALDAADPSKLTSPVFIECLTCPGGCINGPGSSKDRDGLSRWVDVKEFAGPLDKAAGRTETVVVAEAYVPEIPATGDITEKQITQALFTVGKRSKEDELNCGGCGYDTCRAFARALVLGRAEDCMCVSYMRKKAHKKANAMLRSMPSGVVIADQDLQIVECNERFATFMGTEIQSLYQVSDGLKGAQLNKIAPAFAHLMSGVLETDQDVHYDHFRVGDKLFEITVFSIEPHFTVGAVVLDVTRREIRRDQIAHRADQVIKKNLATVQEIACRLGEHMADTEILLREIAEGYGSEGDMHEENK</sequence>
<feature type="domain" description="4Fe-4S ferredoxin-type" evidence="5">
    <location>
        <begin position="11"/>
        <end position="39"/>
    </location>
</feature>
<dbReference type="Pfam" id="PF13188">
    <property type="entry name" value="PAS_8"/>
    <property type="match status" value="1"/>
</dbReference>
<dbReference type="PANTHER" id="PTHR11615">
    <property type="entry name" value="NITRATE, FORMATE, IRON DEHYDROGENASE"/>
    <property type="match status" value="1"/>
</dbReference>
<keyword evidence="8" id="KW-1185">Reference proteome</keyword>
<dbReference type="GO" id="GO:0046872">
    <property type="term" value="F:metal ion binding"/>
    <property type="evidence" value="ECO:0007669"/>
    <property type="project" value="UniProtKB-KW"/>
</dbReference>
<evidence type="ECO:0000313" key="8">
    <source>
        <dbReference type="Proteomes" id="UP000193355"/>
    </source>
</evidence>
<keyword evidence="2" id="KW-0479">Metal-binding</keyword>
<dbReference type="STRING" id="561720.SAMN06275492_10375"/>
<dbReference type="SUPFAM" id="SSF55785">
    <property type="entry name" value="PYP-like sensor domain (PAS domain)"/>
    <property type="match status" value="1"/>
</dbReference>
<dbReference type="Gene3D" id="1.10.15.40">
    <property type="entry name" value="Electron transport complex subunit B, putative Fe-S cluster"/>
    <property type="match status" value="1"/>
</dbReference>
<dbReference type="InterPro" id="IPR000014">
    <property type="entry name" value="PAS"/>
</dbReference>
<accession>A0A1X7IMN9</accession>
<dbReference type="OrthoDB" id="9798098at2"/>
<dbReference type="Pfam" id="PF04060">
    <property type="entry name" value="FeS"/>
    <property type="match status" value="1"/>
</dbReference>
<dbReference type="Pfam" id="PF13237">
    <property type="entry name" value="Fer4_10"/>
    <property type="match status" value="1"/>
</dbReference>
<evidence type="ECO:0000259" key="5">
    <source>
        <dbReference type="PROSITE" id="PS51379"/>
    </source>
</evidence>
<dbReference type="InterPro" id="IPR004108">
    <property type="entry name" value="Fe_hydrogenase_lsu_C"/>
</dbReference>
<dbReference type="PROSITE" id="PS51379">
    <property type="entry name" value="4FE4S_FER_2"/>
    <property type="match status" value="2"/>
</dbReference>
<organism evidence="7 8">
    <name type="scientific">Dethiosulfovibrio salsuginis</name>
    <dbReference type="NCBI Taxonomy" id="561720"/>
    <lineage>
        <taxon>Bacteria</taxon>
        <taxon>Thermotogati</taxon>
        <taxon>Synergistota</taxon>
        <taxon>Synergistia</taxon>
        <taxon>Synergistales</taxon>
        <taxon>Dethiosulfovibrionaceae</taxon>
        <taxon>Dethiosulfovibrio</taxon>
    </lineage>
</organism>
<proteinExistence type="predicted"/>
<evidence type="ECO:0000259" key="6">
    <source>
        <dbReference type="PROSITE" id="PS51656"/>
    </source>
</evidence>
<dbReference type="InterPro" id="IPR050340">
    <property type="entry name" value="Cytosolic_Fe-S_CAF"/>
</dbReference>
<evidence type="ECO:0000256" key="4">
    <source>
        <dbReference type="ARBA" id="ARBA00023014"/>
    </source>
</evidence>
<dbReference type="SUPFAM" id="SSF54862">
    <property type="entry name" value="4Fe-4S ferredoxins"/>
    <property type="match status" value="1"/>
</dbReference>
<dbReference type="AlphaFoldDB" id="A0A1X7IMN9"/>
<dbReference type="GO" id="GO:0051539">
    <property type="term" value="F:4 iron, 4 sulfur cluster binding"/>
    <property type="evidence" value="ECO:0007669"/>
    <property type="project" value="UniProtKB-KW"/>
</dbReference>
<dbReference type="Gene3D" id="3.40.950.10">
    <property type="entry name" value="Fe-only Hydrogenase (Larger Subunit), Chain L, domain 3"/>
    <property type="match status" value="1"/>
</dbReference>
<dbReference type="InterPro" id="IPR017900">
    <property type="entry name" value="4Fe4S_Fe_S_CS"/>
</dbReference>
<keyword evidence="4" id="KW-0411">Iron-sulfur</keyword>
<dbReference type="SUPFAM" id="SSF53920">
    <property type="entry name" value="Fe-only hydrogenase"/>
    <property type="match status" value="1"/>
</dbReference>
<dbReference type="PROSITE" id="PS00198">
    <property type="entry name" value="4FE4S_FER_1"/>
    <property type="match status" value="1"/>
</dbReference>
<protein>
    <submittedName>
        <fullName evidence="7">Iron only hydrogenase large subunit, C-terminal domain</fullName>
    </submittedName>
</protein>
<dbReference type="Proteomes" id="UP000193355">
    <property type="component" value="Unassembled WGS sequence"/>
</dbReference>
<dbReference type="RefSeq" id="WP_085543789.1">
    <property type="nucleotide sequence ID" value="NZ_FXBB01000003.1"/>
</dbReference>
<evidence type="ECO:0000313" key="7">
    <source>
        <dbReference type="EMBL" id="SMG15889.1"/>
    </source>
</evidence>
<dbReference type="InterPro" id="IPR007202">
    <property type="entry name" value="4Fe-4S_dom"/>
</dbReference>
<evidence type="ECO:0000256" key="1">
    <source>
        <dbReference type="ARBA" id="ARBA00022485"/>
    </source>
</evidence>
<keyword evidence="3" id="KW-0408">Iron</keyword>
<dbReference type="Pfam" id="PF02906">
    <property type="entry name" value="Fe_hyd_lg_C"/>
    <property type="match status" value="1"/>
</dbReference>
<dbReference type="Gene3D" id="3.30.70.20">
    <property type="match status" value="1"/>
</dbReference>
<dbReference type="InterPro" id="IPR009016">
    <property type="entry name" value="Fe_hydrogenase"/>
</dbReference>
<reference evidence="8" key="1">
    <citation type="submission" date="2017-04" db="EMBL/GenBank/DDBJ databases">
        <authorList>
            <person name="Varghese N."/>
            <person name="Submissions S."/>
        </authorList>
    </citation>
    <scope>NUCLEOTIDE SEQUENCE [LARGE SCALE GENOMIC DNA]</scope>
    <source>
        <strain evidence="8">USBA 82</strain>
    </source>
</reference>
<dbReference type="InterPro" id="IPR035965">
    <property type="entry name" value="PAS-like_dom_sf"/>
</dbReference>
<evidence type="ECO:0000256" key="3">
    <source>
        <dbReference type="ARBA" id="ARBA00023004"/>
    </source>
</evidence>
<dbReference type="PROSITE" id="PS51656">
    <property type="entry name" value="4FE4S"/>
    <property type="match status" value="1"/>
</dbReference>
<dbReference type="InterPro" id="IPR017896">
    <property type="entry name" value="4Fe4S_Fe-S-bd"/>
</dbReference>
<gene>
    <name evidence="7" type="ORF">SAMN06275492_10375</name>
</gene>
<name>A0A1X7IMN9_9BACT</name>
<dbReference type="Gene3D" id="3.30.450.20">
    <property type="entry name" value="PAS domain"/>
    <property type="match status" value="1"/>
</dbReference>
<feature type="domain" description="4Fe-4S" evidence="6">
    <location>
        <begin position="359"/>
        <end position="423"/>
    </location>
</feature>